<evidence type="ECO:0000256" key="4">
    <source>
        <dbReference type="HAMAP-Rule" id="MF_00528"/>
    </source>
</evidence>
<feature type="active site" description="Proton acceptor" evidence="4">
    <location>
        <position position="75"/>
    </location>
</feature>
<reference evidence="5" key="1">
    <citation type="submission" date="2022-03" db="EMBL/GenBank/DDBJ databases">
        <title>De novo assembled genomes of Belliella spp. (Cyclobacteriaceae) strains.</title>
        <authorList>
            <person name="Szabo A."/>
            <person name="Korponai K."/>
            <person name="Felfoldi T."/>
        </authorList>
    </citation>
    <scope>NUCLEOTIDE SEQUENCE</scope>
    <source>
        <strain evidence="5">DSM 111903</strain>
    </source>
</reference>
<dbReference type="InterPro" id="IPR003697">
    <property type="entry name" value="Maf-like"/>
</dbReference>
<keyword evidence="3 4" id="KW-0546">Nucleotide metabolism</keyword>
<dbReference type="PANTHER" id="PTHR43213">
    <property type="entry name" value="BIFUNCTIONAL DTTP/UTP PYROPHOSPHATASE/METHYLTRANSFERASE PROTEIN-RELATED"/>
    <property type="match status" value="1"/>
</dbReference>
<dbReference type="PANTHER" id="PTHR43213:SF5">
    <property type="entry name" value="BIFUNCTIONAL DTTP_UTP PYROPHOSPHATASE_METHYLTRANSFERASE PROTEIN-RELATED"/>
    <property type="match status" value="1"/>
</dbReference>
<accession>A0ABS9VGQ4</accession>
<keyword evidence="4" id="KW-0963">Cytoplasm</keyword>
<comment type="cofactor">
    <cofactor evidence="1 4">
        <name>a divalent metal cation</name>
        <dbReference type="ChEBI" id="CHEBI:60240"/>
    </cofactor>
</comment>
<evidence type="ECO:0000256" key="2">
    <source>
        <dbReference type="ARBA" id="ARBA00022801"/>
    </source>
</evidence>
<dbReference type="Proteomes" id="UP001165430">
    <property type="component" value="Unassembled WGS sequence"/>
</dbReference>
<comment type="function">
    <text evidence="4">Nucleoside triphosphate pyrophosphatase that hydrolyzes dTTP and UTP. May have a dual role in cell division arrest and in preventing the incorporation of modified nucleotides into cellular nucleic acids.</text>
</comment>
<dbReference type="InterPro" id="IPR029001">
    <property type="entry name" value="ITPase-like_fam"/>
</dbReference>
<name>A0ABS9VGQ4_9BACT</name>
<comment type="caution">
    <text evidence="4">Lacks conserved residue(s) required for the propagation of feature annotation.</text>
</comment>
<evidence type="ECO:0000256" key="3">
    <source>
        <dbReference type="ARBA" id="ARBA00023080"/>
    </source>
</evidence>
<dbReference type="Gene3D" id="3.90.950.10">
    <property type="match status" value="1"/>
</dbReference>
<feature type="site" description="Important for substrate specificity" evidence="4">
    <location>
        <position position="76"/>
    </location>
</feature>
<evidence type="ECO:0000313" key="6">
    <source>
        <dbReference type="Proteomes" id="UP001165430"/>
    </source>
</evidence>
<dbReference type="NCBIfam" id="TIGR00172">
    <property type="entry name" value="maf"/>
    <property type="match status" value="1"/>
</dbReference>
<dbReference type="PIRSF" id="PIRSF006305">
    <property type="entry name" value="Maf"/>
    <property type="match status" value="1"/>
</dbReference>
<comment type="catalytic activity">
    <reaction evidence="4">
        <text>UTP + H2O = UMP + diphosphate + H(+)</text>
        <dbReference type="Rhea" id="RHEA:29395"/>
        <dbReference type="ChEBI" id="CHEBI:15377"/>
        <dbReference type="ChEBI" id="CHEBI:15378"/>
        <dbReference type="ChEBI" id="CHEBI:33019"/>
        <dbReference type="ChEBI" id="CHEBI:46398"/>
        <dbReference type="ChEBI" id="CHEBI:57865"/>
        <dbReference type="EC" id="3.6.1.9"/>
    </reaction>
</comment>
<dbReference type="CDD" id="cd00555">
    <property type="entry name" value="Maf"/>
    <property type="match status" value="1"/>
</dbReference>
<dbReference type="HAMAP" id="MF_00528">
    <property type="entry name" value="Maf"/>
    <property type="match status" value="1"/>
</dbReference>
<dbReference type="EMBL" id="JAKZGO010000018">
    <property type="protein sequence ID" value="MCH7415200.1"/>
    <property type="molecule type" value="Genomic_DNA"/>
</dbReference>
<feature type="site" description="Important for substrate specificity" evidence="4">
    <location>
        <position position="17"/>
    </location>
</feature>
<sequence>MINLKNHHVVLASKSPRRNELLKGLGIDFTVRTKDTDESFPSEMNPFEVAGFLSKKKADAFLEEIEANEILITADTVVIVNNQILGKPIDKNDAFEMINSLSDGVHEVVTGITLTSKTKQVTLQDTVSVSFKKLDKEEIEFYIETFKPFDKAGAYGIQEWIGYIAVDRIEGSFYTVMGLPVHLVYDQLRNWERSQV</sequence>
<gene>
    <name evidence="5" type="ORF">MM213_16995</name>
</gene>
<feature type="site" description="Important for substrate specificity" evidence="4">
    <location>
        <position position="158"/>
    </location>
</feature>
<dbReference type="EC" id="3.6.1.9" evidence="4"/>
<dbReference type="Pfam" id="PF02545">
    <property type="entry name" value="Maf"/>
    <property type="match status" value="1"/>
</dbReference>
<organism evidence="5 6">
    <name type="scientific">Belliella alkalica</name>
    <dbReference type="NCBI Taxonomy" id="1730871"/>
    <lineage>
        <taxon>Bacteria</taxon>
        <taxon>Pseudomonadati</taxon>
        <taxon>Bacteroidota</taxon>
        <taxon>Cytophagia</taxon>
        <taxon>Cytophagales</taxon>
        <taxon>Cyclobacteriaceae</taxon>
        <taxon>Belliella</taxon>
    </lineage>
</organism>
<keyword evidence="2 4" id="KW-0378">Hydrolase</keyword>
<comment type="caution">
    <text evidence="5">The sequence shown here is derived from an EMBL/GenBank/DDBJ whole genome shotgun (WGS) entry which is preliminary data.</text>
</comment>
<protein>
    <recommendedName>
        <fullName evidence="4">dTTP/UTP pyrophosphatase</fullName>
        <shortName evidence="4">dTTPase/UTPase</shortName>
        <ecNumber evidence="4">3.6.1.9</ecNumber>
    </recommendedName>
    <alternativeName>
        <fullName evidence="4">Nucleoside triphosphate pyrophosphatase</fullName>
    </alternativeName>
    <alternativeName>
        <fullName evidence="4">Nucleotide pyrophosphatase</fullName>
        <shortName evidence="4">Nucleotide PPase</shortName>
    </alternativeName>
</protein>
<comment type="similarity">
    <text evidence="4">Belongs to the Maf family. YhdE subfamily.</text>
</comment>
<dbReference type="RefSeq" id="WP_241414096.1">
    <property type="nucleotide sequence ID" value="NZ_JAKZGO010000018.1"/>
</dbReference>
<comment type="catalytic activity">
    <reaction evidence="4">
        <text>dTTP + H2O = dTMP + diphosphate + H(+)</text>
        <dbReference type="Rhea" id="RHEA:28534"/>
        <dbReference type="ChEBI" id="CHEBI:15377"/>
        <dbReference type="ChEBI" id="CHEBI:15378"/>
        <dbReference type="ChEBI" id="CHEBI:33019"/>
        <dbReference type="ChEBI" id="CHEBI:37568"/>
        <dbReference type="ChEBI" id="CHEBI:63528"/>
        <dbReference type="EC" id="3.6.1.9"/>
    </reaction>
</comment>
<evidence type="ECO:0000256" key="1">
    <source>
        <dbReference type="ARBA" id="ARBA00001968"/>
    </source>
</evidence>
<keyword evidence="6" id="KW-1185">Reference proteome</keyword>
<proteinExistence type="inferred from homology"/>
<comment type="subcellular location">
    <subcellularLocation>
        <location evidence="4">Cytoplasm</location>
    </subcellularLocation>
</comment>
<dbReference type="SUPFAM" id="SSF52972">
    <property type="entry name" value="ITPase-like"/>
    <property type="match status" value="1"/>
</dbReference>
<evidence type="ECO:0000313" key="5">
    <source>
        <dbReference type="EMBL" id="MCH7415200.1"/>
    </source>
</evidence>